<name>A0ACC0CR43_9PEZI</name>
<sequence length="611" mass="71125">MTTRVRDPQTDPRGPGRHPPVPDLPREAWYQEAWYAIAGRPEFKYKIFRDYVKASKLRGQWQEWNVRDIVKHEEQNTNTYIPDSDPGLAYNFARELRDDWRPAQIDVERLLGFREHPGELENVFFETHWKNLYAKTLQFAEKWFGNDIDFTRIEGCENIWDRQSIFTPQFIEYAKLVGHEDRIRGSWAALLNDPRQRKWLITGILGVVMERKIFDQLLFGAEPELRSELERADDMYLQEEGFSRKIHRSQIVRFGLKHHLVPRDFWVDIDSLTAATAKIFLPFLNVMKIFATNIAGDDKTLRVFMQELHFILGYAGILQVSMAQDESIFLFTSATPGAFFDSSTEYQSDVVLYRESRDFYIAREKLWEEQAVLSMRNEVVNNAYGFKLPKNEIEARTIRAERRRGAKVKIAVFPKVTRFIAVNKGMGQVVIEDANLDEDQFAEETYWAEGTKSVDIHGACVIYYQGLLKPGPGIVESITLEQALDRVEMEYNGSIHFITYNTSQLFKFLLKQLYRLALLAPVWIVLFCIYVGWDYLLLLLGRGFAFFIPFLLFAEWASYKLVVNDSVMKGVIVSIIPFLYVGLIGYIAGDDYESYNPWLLTRNAVQSIWAN</sequence>
<dbReference type="Proteomes" id="UP001497680">
    <property type="component" value="Unassembled WGS sequence"/>
</dbReference>
<protein>
    <submittedName>
        <fullName evidence="1">Uncharacterized protein</fullName>
    </submittedName>
</protein>
<dbReference type="EMBL" id="MU394362">
    <property type="protein sequence ID" value="KAI6082852.1"/>
    <property type="molecule type" value="Genomic_DNA"/>
</dbReference>
<evidence type="ECO:0000313" key="2">
    <source>
        <dbReference type="Proteomes" id="UP001497680"/>
    </source>
</evidence>
<accession>A0ACC0CR43</accession>
<organism evidence="1 2">
    <name type="scientific">Hypoxylon rubiginosum</name>
    <dbReference type="NCBI Taxonomy" id="110542"/>
    <lineage>
        <taxon>Eukaryota</taxon>
        <taxon>Fungi</taxon>
        <taxon>Dikarya</taxon>
        <taxon>Ascomycota</taxon>
        <taxon>Pezizomycotina</taxon>
        <taxon>Sordariomycetes</taxon>
        <taxon>Xylariomycetidae</taxon>
        <taxon>Xylariales</taxon>
        <taxon>Hypoxylaceae</taxon>
        <taxon>Hypoxylon</taxon>
    </lineage>
</organism>
<proteinExistence type="predicted"/>
<keyword evidence="2" id="KW-1185">Reference proteome</keyword>
<evidence type="ECO:0000313" key="1">
    <source>
        <dbReference type="EMBL" id="KAI6082852.1"/>
    </source>
</evidence>
<comment type="caution">
    <text evidence="1">The sequence shown here is derived from an EMBL/GenBank/DDBJ whole genome shotgun (WGS) entry which is preliminary data.</text>
</comment>
<gene>
    <name evidence="1" type="ORF">F4821DRAFT_281435</name>
</gene>
<reference evidence="1 2" key="1">
    <citation type="journal article" date="2022" name="New Phytol.">
        <title>Ecological generalism drives hyperdiversity of secondary metabolite gene clusters in xylarialean endophytes.</title>
        <authorList>
            <person name="Franco M.E.E."/>
            <person name="Wisecaver J.H."/>
            <person name="Arnold A.E."/>
            <person name="Ju Y.M."/>
            <person name="Slot J.C."/>
            <person name="Ahrendt S."/>
            <person name="Moore L.P."/>
            <person name="Eastman K.E."/>
            <person name="Scott K."/>
            <person name="Konkel Z."/>
            <person name="Mondo S.J."/>
            <person name="Kuo A."/>
            <person name="Hayes R.D."/>
            <person name="Haridas S."/>
            <person name="Andreopoulos B."/>
            <person name="Riley R."/>
            <person name="LaButti K."/>
            <person name="Pangilinan J."/>
            <person name="Lipzen A."/>
            <person name="Amirebrahimi M."/>
            <person name="Yan J."/>
            <person name="Adam C."/>
            <person name="Keymanesh K."/>
            <person name="Ng V."/>
            <person name="Louie K."/>
            <person name="Northen T."/>
            <person name="Drula E."/>
            <person name="Henrissat B."/>
            <person name="Hsieh H.M."/>
            <person name="Youens-Clark K."/>
            <person name="Lutzoni F."/>
            <person name="Miadlikowska J."/>
            <person name="Eastwood D.C."/>
            <person name="Hamelin R.C."/>
            <person name="Grigoriev I.V."/>
            <person name="U'Ren J.M."/>
        </authorList>
    </citation>
    <scope>NUCLEOTIDE SEQUENCE [LARGE SCALE GENOMIC DNA]</scope>
    <source>
        <strain evidence="1 2">ER1909</strain>
    </source>
</reference>